<feature type="transmembrane region" description="Helical" evidence="1">
    <location>
        <begin position="56"/>
        <end position="77"/>
    </location>
</feature>
<keyword evidence="1" id="KW-0472">Membrane</keyword>
<dbReference type="SUPFAM" id="SSF56214">
    <property type="entry name" value="4'-phosphopantetheinyl transferase"/>
    <property type="match status" value="1"/>
</dbReference>
<dbReference type="GO" id="GO:0000287">
    <property type="term" value="F:magnesium ion binding"/>
    <property type="evidence" value="ECO:0007669"/>
    <property type="project" value="InterPro"/>
</dbReference>
<keyword evidence="1" id="KW-1133">Transmembrane helix</keyword>
<reference evidence="3 4" key="1">
    <citation type="submission" date="2019-01" db="EMBL/GenBank/DDBJ databases">
        <title>Genome sequencing of the rare red list fungi Fomitopsis rosea.</title>
        <authorList>
            <person name="Buettner E."/>
            <person name="Kellner H."/>
        </authorList>
    </citation>
    <scope>NUCLEOTIDE SEQUENCE [LARGE SCALE GENOMIC DNA]</scope>
    <source>
        <strain evidence="3 4">DSM 105464</strain>
    </source>
</reference>
<feature type="domain" description="DUF6534" evidence="2">
    <location>
        <begin position="29"/>
        <end position="109"/>
    </location>
</feature>
<accession>A0A4Y9YHF0</accession>
<dbReference type="Gene3D" id="3.90.470.20">
    <property type="entry name" value="4'-phosphopantetheinyl transferase domain"/>
    <property type="match status" value="1"/>
</dbReference>
<evidence type="ECO:0000256" key="1">
    <source>
        <dbReference type="SAM" id="Phobius"/>
    </source>
</evidence>
<keyword evidence="1" id="KW-0812">Transmembrane</keyword>
<organism evidence="3 4">
    <name type="scientific">Rhodofomes roseus</name>
    <dbReference type="NCBI Taxonomy" id="34475"/>
    <lineage>
        <taxon>Eukaryota</taxon>
        <taxon>Fungi</taxon>
        <taxon>Dikarya</taxon>
        <taxon>Basidiomycota</taxon>
        <taxon>Agaricomycotina</taxon>
        <taxon>Agaricomycetes</taxon>
        <taxon>Polyporales</taxon>
        <taxon>Rhodofomes</taxon>
    </lineage>
</organism>
<dbReference type="STRING" id="34475.A0A4Y9YHF0"/>
<sequence>MKYQRKFDSVFNSVHHHRATIGCSLAANIACDLVIAAANVYYLEIRRTLSQRTNKAIKLLIVYSLNTYALATVFTLWLACPGLVHAALEFILVRLYPCSLLSLLNSRESIRRALVGRTDTRMSFDVSSIASQDTLFVEDIDNAMNPTGRLRAMIGYHLAYDNNLIGMVMTQGRQRDVINVGIGIKQLAVSPPDISVNVYAESFYHKLTPLEMTFVKPEEGDEVVLRRLCLLLALKQAYIKAIGQPMGFDWARLEFNIPNNSVTGDNIPLLGWEFRVWTSDIGGSRGEVNVEEKYQCAIAFFRGTPHTRFIWQKERKDIESWVQFINLDQLINVVPKLMD</sequence>
<proteinExistence type="predicted"/>
<gene>
    <name evidence="3" type="ORF">EVJ58_g4529</name>
</gene>
<evidence type="ECO:0000313" key="4">
    <source>
        <dbReference type="Proteomes" id="UP000298390"/>
    </source>
</evidence>
<evidence type="ECO:0000259" key="2">
    <source>
        <dbReference type="Pfam" id="PF20152"/>
    </source>
</evidence>
<dbReference type="InterPro" id="IPR037143">
    <property type="entry name" value="4-PPantetheinyl_Trfase_dom_sf"/>
</dbReference>
<dbReference type="Pfam" id="PF20152">
    <property type="entry name" value="DUF6534"/>
    <property type="match status" value="1"/>
</dbReference>
<dbReference type="InterPro" id="IPR045339">
    <property type="entry name" value="DUF6534"/>
</dbReference>
<name>A0A4Y9YHF0_9APHY</name>
<dbReference type="GO" id="GO:0008897">
    <property type="term" value="F:holo-[acyl-carrier-protein] synthase activity"/>
    <property type="evidence" value="ECO:0007669"/>
    <property type="project" value="InterPro"/>
</dbReference>
<evidence type="ECO:0000313" key="3">
    <source>
        <dbReference type="EMBL" id="TFY61410.1"/>
    </source>
</evidence>
<dbReference type="Proteomes" id="UP000298390">
    <property type="component" value="Unassembled WGS sequence"/>
</dbReference>
<dbReference type="EMBL" id="SEKV01000208">
    <property type="protein sequence ID" value="TFY61410.1"/>
    <property type="molecule type" value="Genomic_DNA"/>
</dbReference>
<protein>
    <recommendedName>
        <fullName evidence="2">DUF6534 domain-containing protein</fullName>
    </recommendedName>
</protein>
<dbReference type="AlphaFoldDB" id="A0A4Y9YHF0"/>
<comment type="caution">
    <text evidence="3">The sequence shown here is derived from an EMBL/GenBank/DDBJ whole genome shotgun (WGS) entry which is preliminary data.</text>
</comment>